<feature type="compositionally biased region" description="Acidic residues" evidence="1">
    <location>
        <begin position="54"/>
        <end position="65"/>
    </location>
</feature>
<evidence type="ECO:0000313" key="3">
    <source>
        <dbReference type="EMBL" id="SMX79888.1"/>
    </source>
</evidence>
<accession>A0A2H1IXL4</accession>
<evidence type="ECO:0000256" key="2">
    <source>
        <dbReference type="SAM" id="SignalP"/>
    </source>
</evidence>
<gene>
    <name evidence="3" type="ORF">BANT918_01182</name>
</gene>
<dbReference type="RefSeq" id="WP_101619373.1">
    <property type="nucleotide sequence ID" value="NZ_FXZD01000003.1"/>
</dbReference>
<reference evidence="3 4" key="1">
    <citation type="submission" date="2017-03" db="EMBL/GenBank/DDBJ databases">
        <authorList>
            <person name="Afonso C.L."/>
            <person name="Miller P.J."/>
            <person name="Scott M.A."/>
            <person name="Spackman E."/>
            <person name="Goraichik I."/>
            <person name="Dimitrov K.M."/>
            <person name="Suarez D.L."/>
            <person name="Swayne D.E."/>
        </authorList>
    </citation>
    <scope>NUCLEOTIDE SEQUENCE [LARGE SCALE GENOMIC DNA]</scope>
    <source>
        <strain evidence="3 4">CNRZ 918</strain>
    </source>
</reference>
<evidence type="ECO:0000313" key="4">
    <source>
        <dbReference type="Proteomes" id="UP000234433"/>
    </source>
</evidence>
<organism evidence="3 4">
    <name type="scientific">Brevibacterium antiquum CNRZ 918</name>
    <dbReference type="NCBI Taxonomy" id="1255637"/>
    <lineage>
        <taxon>Bacteria</taxon>
        <taxon>Bacillati</taxon>
        <taxon>Actinomycetota</taxon>
        <taxon>Actinomycetes</taxon>
        <taxon>Micrococcales</taxon>
        <taxon>Brevibacteriaceae</taxon>
        <taxon>Brevibacterium</taxon>
    </lineage>
</organism>
<feature type="compositionally biased region" description="Low complexity" evidence="1">
    <location>
        <begin position="68"/>
        <end position="79"/>
    </location>
</feature>
<proteinExistence type="predicted"/>
<evidence type="ECO:0000256" key="1">
    <source>
        <dbReference type="SAM" id="MobiDB-lite"/>
    </source>
</evidence>
<sequence>MTTTKLIRSITVAGAFAAALSLSACDMQVSFGDPKLDPGETQEGEGVSATPDEAQTEDPVTEEAPDTSSGEGSSSSRSENAGTSNPGFDIDENGNGTIPASLLEKDIERAYSKQGTTVDKVECRNDLMIISKRGSASCNVTAYGETRYGTVKVTSVSGSNVGYSLDFPSFS</sequence>
<feature type="chain" id="PRO_5039452743" description="DUF4333 domain-containing protein" evidence="2">
    <location>
        <begin position="25"/>
        <end position="171"/>
    </location>
</feature>
<evidence type="ECO:0008006" key="5">
    <source>
        <dbReference type="Google" id="ProtNLM"/>
    </source>
</evidence>
<dbReference type="PROSITE" id="PS51257">
    <property type="entry name" value="PROKAR_LIPOPROTEIN"/>
    <property type="match status" value="1"/>
</dbReference>
<dbReference type="Proteomes" id="UP000234433">
    <property type="component" value="Unassembled WGS sequence"/>
</dbReference>
<name>A0A2H1IXL4_9MICO</name>
<dbReference type="OrthoDB" id="4807172at2"/>
<protein>
    <recommendedName>
        <fullName evidence="5">DUF4333 domain-containing protein</fullName>
    </recommendedName>
</protein>
<dbReference type="AlphaFoldDB" id="A0A2H1IXL4"/>
<dbReference type="EMBL" id="FXZD01000003">
    <property type="protein sequence ID" value="SMX79888.1"/>
    <property type="molecule type" value="Genomic_DNA"/>
</dbReference>
<feature type="signal peptide" evidence="2">
    <location>
        <begin position="1"/>
        <end position="24"/>
    </location>
</feature>
<keyword evidence="2" id="KW-0732">Signal</keyword>
<feature type="region of interest" description="Disordered" evidence="1">
    <location>
        <begin position="29"/>
        <end position="99"/>
    </location>
</feature>